<feature type="active site" description="Nucleophile" evidence="2">
    <location>
        <position position="138"/>
    </location>
</feature>
<name>A0ABM8DCY7_9GAMM</name>
<accession>A0ABM8DCY7</accession>
<dbReference type="Pfam" id="PF01734">
    <property type="entry name" value="Patatin"/>
    <property type="match status" value="1"/>
</dbReference>
<dbReference type="PROSITE" id="PS51635">
    <property type="entry name" value="PNPLA"/>
    <property type="match status" value="1"/>
</dbReference>
<keyword evidence="5" id="KW-1185">Reference proteome</keyword>
<feature type="domain" description="PNPLA" evidence="3">
    <location>
        <begin position="103"/>
        <end position="296"/>
    </location>
</feature>
<evidence type="ECO:0000259" key="3">
    <source>
        <dbReference type="PROSITE" id="PS51635"/>
    </source>
</evidence>
<dbReference type="InterPro" id="IPR002641">
    <property type="entry name" value="PNPLA_dom"/>
</dbReference>
<reference evidence="4 5" key="1">
    <citation type="journal article" date="2023" name="Int. J. Syst. Evol. Microbiol.">
        <title>Physiological and genomic analyses of cobalamin (vitamin B12)-auxotrophy of Lysobacter auxotrophicus sp. nov., a methionine-auxotrophic chitinolytic bacterium isolated from chitin-treated soil.</title>
        <authorList>
            <person name="Saito A."/>
            <person name="Dohra H."/>
            <person name="Hamada M."/>
            <person name="Moriuchi R."/>
            <person name="Kotsuchibashi Y."/>
            <person name="Mori K."/>
        </authorList>
    </citation>
    <scope>NUCLEOTIDE SEQUENCE [LARGE SCALE GENOMIC DNA]</scope>
    <source>
        <strain evidence="4 5">5-21a</strain>
    </source>
</reference>
<dbReference type="Proteomes" id="UP001317822">
    <property type="component" value="Chromosome"/>
</dbReference>
<dbReference type="RefSeq" id="WP_281781847.1">
    <property type="nucleotide sequence ID" value="NZ_AP027041.1"/>
</dbReference>
<evidence type="ECO:0000313" key="5">
    <source>
        <dbReference type="Proteomes" id="UP001317822"/>
    </source>
</evidence>
<evidence type="ECO:0000256" key="2">
    <source>
        <dbReference type="PROSITE-ProRule" id="PRU01161"/>
    </source>
</evidence>
<dbReference type="SUPFAM" id="SSF52151">
    <property type="entry name" value="FabD/lysophospholipase-like"/>
    <property type="match status" value="1"/>
</dbReference>
<keyword evidence="1 2" id="KW-0443">Lipid metabolism</keyword>
<feature type="active site" description="Proton acceptor" evidence="2">
    <location>
        <position position="283"/>
    </location>
</feature>
<feature type="short sequence motif" description="GXGXXG" evidence="2">
    <location>
        <begin position="107"/>
        <end position="112"/>
    </location>
</feature>
<evidence type="ECO:0000256" key="1">
    <source>
        <dbReference type="ARBA" id="ARBA00023098"/>
    </source>
</evidence>
<dbReference type="EMBL" id="AP027041">
    <property type="protein sequence ID" value="BDU16464.1"/>
    <property type="molecule type" value="Genomic_DNA"/>
</dbReference>
<organism evidence="4 5">
    <name type="scientific">Lysobacter auxotrophicus</name>
    <dbReference type="NCBI Taxonomy" id="2992573"/>
    <lineage>
        <taxon>Bacteria</taxon>
        <taxon>Pseudomonadati</taxon>
        <taxon>Pseudomonadota</taxon>
        <taxon>Gammaproteobacteria</taxon>
        <taxon>Lysobacterales</taxon>
        <taxon>Lysobacteraceae</taxon>
        <taxon>Lysobacter</taxon>
    </lineage>
</organism>
<comment type="caution">
    <text evidence="2">Lacks conserved residue(s) required for the propagation of feature annotation.</text>
</comment>
<keyword evidence="2" id="KW-0442">Lipid degradation</keyword>
<feature type="short sequence motif" description="GXSXG" evidence="2">
    <location>
        <begin position="136"/>
        <end position="140"/>
    </location>
</feature>
<evidence type="ECO:0000313" key="4">
    <source>
        <dbReference type="EMBL" id="BDU16464.1"/>
    </source>
</evidence>
<dbReference type="InterPro" id="IPR016035">
    <property type="entry name" value="Acyl_Trfase/lysoPLipase"/>
</dbReference>
<gene>
    <name evidence="4" type="ORF">LA521A_16650</name>
</gene>
<dbReference type="Gene3D" id="3.40.1090.10">
    <property type="entry name" value="Cytosolic phospholipase A2 catalytic domain"/>
    <property type="match status" value="1"/>
</dbReference>
<sequence>MGRQPAWTRDVLIALGRARWRARSVLAAMAFACFWLAGCATLPRDPVPVELTGSATIAGMPDVRAAAGRRSDAMERDFLQSLQDESAADFPPDANGETRYPQLALSGGGSFGAFGAGFLGGWTATGRRPVFKVVTGVSTGALMAPFAFLGPRYDDILQRLYTTTTRADVLAGFSAAGVVFRHDSLARSDPLASLIERYVDAPLLAQVAAAHRSGRRLYIGTANLDAREFIVWNMGLIATHADARALELFRTILLASSSVPIVFPPVLVEVEAGGKRFDEMHVDGFIGANVFVNVGVLDTSHLYRAAGKHAARDEIFVIHNGQLDPPARPAERSFRSIATRVIESSGRSTIIGDLFREYAFAQRNGSAFHWVTIETGQELGDPLAFDPVQMKRLFELGERTAKRGPVWYTLPPGIGPGVP</sequence>
<keyword evidence="2" id="KW-0378">Hydrolase</keyword>
<protein>
    <submittedName>
        <fullName evidence="4">Patatin-like phospholipase family protein</fullName>
    </submittedName>
</protein>
<proteinExistence type="predicted"/>